<sequence>MNAGELAASAVNLLLTSASTGVGTGVAELVRARLVATSQGQQVLDGVAQQTPGSVTAMRELITQVINSDPDFAARLQQAVAAAPRDQNAGRDTNYINVSGTMRRSQITVGPVTVNNTRGTRIALAVAAASAVVVLTLGGYGAIQLIDGDGTAPPADSTDPGGAAGVQGNPQEPTETGAGAPAGAPGAFPMPEGAWLVTVAYNVEDEYTRDYGFVSYVPETGEAITSPLVMHDEGMDWEPEPLGVSADLQTVLRSVELNDEERASGAIPLYSLADGSEQAVDLRGIINNAQIQPLQVIFDGTDPDILHVGCADGSVWRVNITAETASRSAETITSAELGRLNSWSFAEDGSGRIVGSEDPDDESDLPGADQLDYRETGQLPDLPGAGAEVQTDDGTVWAFGVDTSSSATMLRGYRLPAGADTWELTELSSPISLEQGGESSRVRFARPALAP</sequence>
<feature type="compositionally biased region" description="Low complexity" evidence="1">
    <location>
        <begin position="172"/>
        <end position="185"/>
    </location>
</feature>
<dbReference type="Proteomes" id="UP001183388">
    <property type="component" value="Unassembled WGS sequence"/>
</dbReference>
<gene>
    <name evidence="3" type="ORF">RM780_25325</name>
</gene>
<evidence type="ECO:0000313" key="3">
    <source>
        <dbReference type="EMBL" id="MDT0310249.1"/>
    </source>
</evidence>
<comment type="caution">
    <text evidence="3">The sequence shown here is derived from an EMBL/GenBank/DDBJ whole genome shotgun (WGS) entry which is preliminary data.</text>
</comment>
<evidence type="ECO:0008006" key="5">
    <source>
        <dbReference type="Google" id="ProtNLM"/>
    </source>
</evidence>
<feature type="region of interest" description="Disordered" evidence="1">
    <location>
        <begin position="151"/>
        <end position="185"/>
    </location>
</feature>
<keyword evidence="2" id="KW-0812">Transmembrane</keyword>
<reference evidence="4" key="1">
    <citation type="submission" date="2023-07" db="EMBL/GenBank/DDBJ databases">
        <title>30 novel species of actinomycetes from the DSMZ collection.</title>
        <authorList>
            <person name="Nouioui I."/>
        </authorList>
    </citation>
    <scope>NUCLEOTIDE SEQUENCE [LARGE SCALE GENOMIC DNA]</scope>
    <source>
        <strain evidence="4">DSM 44917</strain>
    </source>
</reference>
<evidence type="ECO:0000256" key="1">
    <source>
        <dbReference type="SAM" id="MobiDB-lite"/>
    </source>
</evidence>
<dbReference type="EMBL" id="JAVREN010000062">
    <property type="protein sequence ID" value="MDT0310249.1"/>
    <property type="molecule type" value="Genomic_DNA"/>
</dbReference>
<name>A0ABU2LF79_9ACTN</name>
<dbReference type="RefSeq" id="WP_311633220.1">
    <property type="nucleotide sequence ID" value="NZ_JAVREN010000062.1"/>
</dbReference>
<evidence type="ECO:0000313" key="4">
    <source>
        <dbReference type="Proteomes" id="UP001183388"/>
    </source>
</evidence>
<keyword evidence="2" id="KW-0472">Membrane</keyword>
<keyword evidence="2" id="KW-1133">Transmembrane helix</keyword>
<feature type="transmembrane region" description="Helical" evidence="2">
    <location>
        <begin position="122"/>
        <end position="143"/>
    </location>
</feature>
<keyword evidence="4" id="KW-1185">Reference proteome</keyword>
<protein>
    <recommendedName>
        <fullName evidence="5">GerMN domain-containing protein</fullName>
    </recommendedName>
</protein>
<organism evidence="3 4">
    <name type="scientific">Streptomyces boetiae</name>
    <dbReference type="NCBI Taxonomy" id="3075541"/>
    <lineage>
        <taxon>Bacteria</taxon>
        <taxon>Bacillati</taxon>
        <taxon>Actinomycetota</taxon>
        <taxon>Actinomycetes</taxon>
        <taxon>Kitasatosporales</taxon>
        <taxon>Streptomycetaceae</taxon>
        <taxon>Streptomyces</taxon>
    </lineage>
</organism>
<proteinExistence type="predicted"/>
<accession>A0ABU2LF79</accession>
<evidence type="ECO:0000256" key="2">
    <source>
        <dbReference type="SAM" id="Phobius"/>
    </source>
</evidence>